<dbReference type="InterPro" id="IPR036086">
    <property type="entry name" value="ParB/Sulfiredoxin_sf"/>
</dbReference>
<feature type="domain" description="ParB-like N-terminal" evidence="2">
    <location>
        <begin position="77"/>
        <end position="165"/>
    </location>
</feature>
<evidence type="ECO:0000313" key="3">
    <source>
        <dbReference type="EMBL" id="TWU12081.1"/>
    </source>
</evidence>
<dbReference type="CDD" id="cd00188">
    <property type="entry name" value="TOPRIM"/>
    <property type="match status" value="1"/>
</dbReference>
<dbReference type="Pfam" id="PF02195">
    <property type="entry name" value="ParB_N"/>
    <property type="match status" value="1"/>
</dbReference>
<name>A0A5C6BKN6_9PLAN</name>
<feature type="coiled-coil region" evidence="1">
    <location>
        <begin position="489"/>
        <end position="516"/>
    </location>
</feature>
<comment type="caution">
    <text evidence="3">The sequence shown here is derived from an EMBL/GenBank/DDBJ whole genome shotgun (WGS) entry which is preliminary data.</text>
</comment>
<dbReference type="SUPFAM" id="SSF110849">
    <property type="entry name" value="ParB/Sulfiredoxin"/>
    <property type="match status" value="1"/>
</dbReference>
<protein>
    <submittedName>
        <fullName evidence="3">ParB-like nuclease domain protein</fullName>
    </submittedName>
</protein>
<dbReference type="Gene3D" id="3.90.1530.10">
    <property type="entry name" value="Conserved hypothetical protein from pyrococcus furiosus pfu- 392566-001, ParB domain"/>
    <property type="match status" value="1"/>
</dbReference>
<reference evidence="3 4" key="1">
    <citation type="submission" date="2019-02" db="EMBL/GenBank/DDBJ databases">
        <title>Deep-cultivation of Planctomycetes and their phenomic and genomic characterization uncovers novel biology.</title>
        <authorList>
            <person name="Wiegand S."/>
            <person name="Jogler M."/>
            <person name="Boedeker C."/>
            <person name="Pinto D."/>
            <person name="Vollmers J."/>
            <person name="Rivas-Marin E."/>
            <person name="Kohn T."/>
            <person name="Peeters S.H."/>
            <person name="Heuer A."/>
            <person name="Rast P."/>
            <person name="Oberbeckmann S."/>
            <person name="Bunk B."/>
            <person name="Jeske O."/>
            <person name="Meyerdierks A."/>
            <person name="Storesund J.E."/>
            <person name="Kallscheuer N."/>
            <person name="Luecker S."/>
            <person name="Lage O.M."/>
            <person name="Pohl T."/>
            <person name="Merkel B.J."/>
            <person name="Hornburger P."/>
            <person name="Mueller R.-W."/>
            <person name="Bruemmer F."/>
            <person name="Labrenz M."/>
            <person name="Spormann A.M."/>
            <person name="Op Den Camp H."/>
            <person name="Overmann J."/>
            <person name="Amann R."/>
            <person name="Jetten M.S.M."/>
            <person name="Mascher T."/>
            <person name="Medema M.H."/>
            <person name="Devos D.P."/>
            <person name="Kaster A.-K."/>
            <person name="Ovreas L."/>
            <person name="Rohde M."/>
            <person name="Galperin M.Y."/>
            <person name="Jogler C."/>
        </authorList>
    </citation>
    <scope>NUCLEOTIDE SEQUENCE [LARGE SCALE GENOMIC DNA]</scope>
    <source>
        <strain evidence="3 4">CA54</strain>
    </source>
</reference>
<sequence>MPVRSSSTSWQRKSDRVRDAIVEHWRLLSDREIALAVGVSNRTVSNHRKRLEEEGRILPRPQSTQPVEACLHVVCTLAISPAPLNDQLYDPVDEGEPSFLALVEDVRKNGILEPIVVSGDGYILSGHRRHAAAQWLGLERFPVRIRHDVSYSGNQDEFLRLLASFNRQRIKTTAEQLREEVALMSDVSCTQVRQFRRDAAAIDGNGVVQLRNRKRRSAIRDKLELRDAIVSVVNAERHNWPLSDRSVFYRLLNIPGLVRNDRTRVPFANTPTAYDDVTNMLTRLRLDGSVPFDAISDETRPVVVWDTHRGVADFVRRECDQFLTGYWRDLLQSQPNWIELLVEKNTVASQLRSVAGKYTLPMTSGRGYSSLPPRKEMVERFNKSGREKLVVIVVSDFDPEGEDIPASFGISLRDDFDVPADRLRIVKAALTAEQVRMMDLHEGQLSKETSSRYRRFVEAHGDRAWELESLTAEQLREITEVAIRGVLDLDAFETEVNREQREQHELTEKRRQLRETLIDDIDDLD</sequence>
<evidence type="ECO:0000259" key="2">
    <source>
        <dbReference type="SMART" id="SM00470"/>
    </source>
</evidence>
<dbReference type="RefSeq" id="WP_146369596.1">
    <property type="nucleotide sequence ID" value="NZ_SJPP01000001.1"/>
</dbReference>
<keyword evidence="4" id="KW-1185">Reference proteome</keyword>
<dbReference type="Proteomes" id="UP000320735">
    <property type="component" value="Unassembled WGS sequence"/>
</dbReference>
<evidence type="ECO:0000256" key="1">
    <source>
        <dbReference type="SAM" id="Coils"/>
    </source>
</evidence>
<dbReference type="AlphaFoldDB" id="A0A5C6BKN6"/>
<dbReference type="OrthoDB" id="276068at2"/>
<dbReference type="EMBL" id="SJPP01000001">
    <property type="protein sequence ID" value="TWU12081.1"/>
    <property type="molecule type" value="Genomic_DNA"/>
</dbReference>
<accession>A0A5C6BKN6</accession>
<organism evidence="3 4">
    <name type="scientific">Symmachiella macrocystis</name>
    <dbReference type="NCBI Taxonomy" id="2527985"/>
    <lineage>
        <taxon>Bacteria</taxon>
        <taxon>Pseudomonadati</taxon>
        <taxon>Planctomycetota</taxon>
        <taxon>Planctomycetia</taxon>
        <taxon>Planctomycetales</taxon>
        <taxon>Planctomycetaceae</taxon>
        <taxon>Symmachiella</taxon>
    </lineage>
</organism>
<gene>
    <name evidence="3" type="ORF">CA54_08990</name>
</gene>
<dbReference type="SMART" id="SM00470">
    <property type="entry name" value="ParB"/>
    <property type="match status" value="1"/>
</dbReference>
<proteinExistence type="predicted"/>
<dbReference type="InterPro" id="IPR003115">
    <property type="entry name" value="ParB_N"/>
</dbReference>
<keyword evidence="1" id="KW-0175">Coiled coil</keyword>
<evidence type="ECO:0000313" key="4">
    <source>
        <dbReference type="Proteomes" id="UP000320735"/>
    </source>
</evidence>